<feature type="compositionally biased region" description="Polar residues" evidence="1">
    <location>
        <begin position="386"/>
        <end position="395"/>
    </location>
</feature>
<dbReference type="Proteomes" id="UP001232755">
    <property type="component" value="Unassembled WGS sequence"/>
</dbReference>
<evidence type="ECO:0000256" key="1">
    <source>
        <dbReference type="SAM" id="MobiDB-lite"/>
    </source>
</evidence>
<proteinExistence type="predicted"/>
<keyword evidence="4" id="KW-1185">Reference proteome</keyword>
<organism evidence="3 4">
    <name type="scientific">Streptomyces africanus</name>
    <dbReference type="NCBI Taxonomy" id="231024"/>
    <lineage>
        <taxon>Bacteria</taxon>
        <taxon>Bacillati</taxon>
        <taxon>Actinomycetota</taxon>
        <taxon>Actinomycetes</taxon>
        <taxon>Kitasatosporales</taxon>
        <taxon>Streptomycetaceae</taxon>
        <taxon>Streptomyces</taxon>
    </lineage>
</organism>
<gene>
    <name evidence="3" type="ORF">QF034_005226</name>
</gene>
<feature type="transmembrane region" description="Helical" evidence="2">
    <location>
        <begin position="34"/>
        <end position="57"/>
    </location>
</feature>
<dbReference type="EMBL" id="JAUSYP010000001">
    <property type="protein sequence ID" value="MDQ0750995.1"/>
    <property type="molecule type" value="Genomic_DNA"/>
</dbReference>
<keyword evidence="2" id="KW-0812">Transmembrane</keyword>
<feature type="compositionally biased region" description="Basic and acidic residues" evidence="1">
    <location>
        <begin position="371"/>
        <end position="383"/>
    </location>
</feature>
<keyword evidence="2" id="KW-1133">Transmembrane helix</keyword>
<comment type="caution">
    <text evidence="3">The sequence shown here is derived from an EMBL/GenBank/DDBJ whole genome shotgun (WGS) entry which is preliminary data.</text>
</comment>
<keyword evidence="2" id="KW-0472">Membrane</keyword>
<accession>A0ABU0QUB6</accession>
<evidence type="ECO:0000313" key="3">
    <source>
        <dbReference type="EMBL" id="MDQ0750995.1"/>
    </source>
</evidence>
<feature type="compositionally biased region" description="Low complexity" evidence="1">
    <location>
        <begin position="357"/>
        <end position="367"/>
    </location>
</feature>
<feature type="region of interest" description="Disordered" evidence="1">
    <location>
        <begin position="322"/>
        <end position="395"/>
    </location>
</feature>
<sequence>MRTRRARRAVARWSHRMRIRSGAEADRGATAVEYLGAVVVVVALVLALVAAGLPGFVSDRFRCTFASVLGGGGNCSSGNGPTDKPLSDADYEPLLCAISTVTDKAGSKAKLGFLKWGTEYGFQDQVHQAKYDVNGDGQVDDSDQLIYITFTDSASIGATGGFGGKIGKLGKGSVDLGGGIKVNNGDTWVFKSKEEAESFREDLEKLKMYEMRRTSPGGAEASMGDGILALFGKGPLVEEDKLRNRIEDKLKDRHISYGSIGAYGNVDGGLSVNAGDDRVVSAGINGNAQISGDVVFTKDDYRGTKSYTYTVKGEGEWGSNASAGGFQKGDHAQANRSATITVTRDQKTGELVRIDFTQTTETGATGTSDKGGTHNGKDGKDGKSGNAASKDNSGASQIEIYTNTLAFPKGEEGNADRAVAQKWLDGNGNGSAVFSYMLNNHAPTTRPGAEDPFGRLLFDQGKSSKTTYDGLADAHEYGFELNLGLSIGASVTMENKSETLNNAEFLGAPRNGKRDYVPYSYCAQ</sequence>
<name>A0ABU0QUB6_9ACTN</name>
<reference evidence="3 4" key="1">
    <citation type="submission" date="2023-07" db="EMBL/GenBank/DDBJ databases">
        <title>Comparative genomics of wheat-associated soil bacteria to identify genetic determinants of phenazine resistance.</title>
        <authorList>
            <person name="Mouncey N."/>
        </authorList>
    </citation>
    <scope>NUCLEOTIDE SEQUENCE [LARGE SCALE GENOMIC DNA]</scope>
    <source>
        <strain evidence="3 4">B3I12</strain>
    </source>
</reference>
<feature type="compositionally biased region" description="Basic and acidic residues" evidence="1">
    <location>
        <begin position="344"/>
        <end position="353"/>
    </location>
</feature>
<evidence type="ECO:0000256" key="2">
    <source>
        <dbReference type="SAM" id="Phobius"/>
    </source>
</evidence>
<protein>
    <submittedName>
        <fullName evidence="3">Flp pilus assembly pilin Flp</fullName>
    </submittedName>
</protein>
<feature type="compositionally biased region" description="Polar residues" evidence="1">
    <location>
        <begin position="334"/>
        <end position="343"/>
    </location>
</feature>
<evidence type="ECO:0000313" key="4">
    <source>
        <dbReference type="Proteomes" id="UP001232755"/>
    </source>
</evidence>